<dbReference type="InterPro" id="IPR035874">
    <property type="entry name" value="IDS"/>
</dbReference>
<keyword evidence="11" id="KW-1185">Reference proteome</keyword>
<dbReference type="AlphaFoldDB" id="R7UJW3"/>
<reference evidence="9 11" key="2">
    <citation type="journal article" date="2013" name="Nature">
        <title>Insights into bilaterian evolution from three spiralian genomes.</title>
        <authorList>
            <person name="Simakov O."/>
            <person name="Marletaz F."/>
            <person name="Cho S.J."/>
            <person name="Edsinger-Gonzales E."/>
            <person name="Havlak P."/>
            <person name="Hellsten U."/>
            <person name="Kuo D.H."/>
            <person name="Larsson T."/>
            <person name="Lv J."/>
            <person name="Arendt D."/>
            <person name="Savage R."/>
            <person name="Osoegawa K."/>
            <person name="de Jong P."/>
            <person name="Grimwood J."/>
            <person name="Chapman J.A."/>
            <person name="Shapiro H."/>
            <person name="Aerts A."/>
            <person name="Otillar R.P."/>
            <person name="Terry A.Y."/>
            <person name="Boore J.L."/>
            <person name="Grigoriev I.V."/>
            <person name="Lindberg D.R."/>
            <person name="Seaver E.C."/>
            <person name="Weisblat D.A."/>
            <person name="Putnam N.H."/>
            <person name="Rokhsar D.S."/>
        </authorList>
    </citation>
    <scope>NUCLEOTIDE SEQUENCE</scope>
    <source>
        <strain evidence="9 11">I ESC-2004</strain>
    </source>
</reference>
<dbReference type="CDD" id="cd16030">
    <property type="entry name" value="iduronate-2-sulfatase"/>
    <property type="match status" value="1"/>
</dbReference>
<sequence length="479" mass="54306">MEALGYTVCLFLALVVAAEGRKNVLHIIIDDLRPELPPYKDSEFYPGSNADIIQAPNIAKLAKKSTRFDQAYCQYPLCMPSRASILTGRRPQTTGILEMAKYFRDLHPKIVTIPGFFKRNGYAALGTGKVFHPIGNESSLSFDKFVKGDRSLAKAYTNIGNTWEAVSDEPNGRKLLPDEEIRDNAVQMLKKFVDGDYKKSNFYMTVGFMKPHLPWNKKAPKDMPFVAWPHSESCILEQLDNSPTAERIEGYFNLTVPDDLAAQYHRGYYACISYIDSLVGDVLATLEDLDLHENTIIVLHGDHGFNLGENSAWGKRTQFEKANHVPLMVHLPGEMEGKVSGEFAELVDLFPTVVELTGFPTTAVPRCSLRKENLCHEGVSLAPIVKGEELHSPKESVYFVHYHHVQRPVKGMYLAESVLSREGRFTEWYLQHGHCQSPGRVFAEELYDHDIDKEETVNVIHDNEYAHLRRQLHQQLKNK</sequence>
<dbReference type="HOGENOM" id="CLU_006332_9_0_1"/>
<dbReference type="SUPFAM" id="SSF53649">
    <property type="entry name" value="Alkaline phosphatase-like"/>
    <property type="match status" value="1"/>
</dbReference>
<evidence type="ECO:0000256" key="3">
    <source>
        <dbReference type="ARBA" id="ARBA00022723"/>
    </source>
</evidence>
<dbReference type="EnsemblMetazoa" id="CapteT206684">
    <property type="protein sequence ID" value="CapteP206684"/>
    <property type="gene ID" value="CapteG206684"/>
</dbReference>
<dbReference type="Pfam" id="PF00884">
    <property type="entry name" value="Sulfatase"/>
    <property type="match status" value="1"/>
</dbReference>
<gene>
    <name evidence="9" type="ORF">CAPTEDRAFT_206684</name>
</gene>
<evidence type="ECO:0000256" key="6">
    <source>
        <dbReference type="ARBA" id="ARBA00022837"/>
    </source>
</evidence>
<dbReference type="STRING" id="283909.R7UJW3"/>
<evidence type="ECO:0000313" key="11">
    <source>
        <dbReference type="Proteomes" id="UP000014760"/>
    </source>
</evidence>
<reference evidence="10" key="3">
    <citation type="submission" date="2015-06" db="UniProtKB">
        <authorList>
            <consortium name="EnsemblMetazoa"/>
        </authorList>
    </citation>
    <scope>IDENTIFICATION</scope>
</reference>
<accession>R7UJW3</accession>
<evidence type="ECO:0000256" key="4">
    <source>
        <dbReference type="ARBA" id="ARBA00022729"/>
    </source>
</evidence>
<dbReference type="GO" id="GO:0046872">
    <property type="term" value="F:metal ion binding"/>
    <property type="evidence" value="ECO:0007669"/>
    <property type="project" value="UniProtKB-KW"/>
</dbReference>
<dbReference type="OMA" id="PRMERIP"/>
<keyword evidence="4 7" id="KW-0732">Signal</keyword>
<feature type="signal peptide" evidence="7">
    <location>
        <begin position="1"/>
        <end position="20"/>
    </location>
</feature>
<keyword evidence="5" id="KW-0378">Hydrolase</keyword>
<dbReference type="PANTHER" id="PTHR45953">
    <property type="entry name" value="IDURONATE 2-SULFATASE"/>
    <property type="match status" value="1"/>
</dbReference>
<keyword evidence="3" id="KW-0479">Metal-binding</keyword>
<dbReference type="Gene3D" id="3.40.720.10">
    <property type="entry name" value="Alkaline Phosphatase, subunit A"/>
    <property type="match status" value="1"/>
</dbReference>
<dbReference type="InterPro" id="IPR017850">
    <property type="entry name" value="Alkaline_phosphatase_core_sf"/>
</dbReference>
<evidence type="ECO:0000256" key="7">
    <source>
        <dbReference type="SAM" id="SignalP"/>
    </source>
</evidence>
<dbReference type="GO" id="GO:0004423">
    <property type="term" value="F:iduronate-2-sulfatase activity"/>
    <property type="evidence" value="ECO:0007669"/>
    <property type="project" value="InterPro"/>
</dbReference>
<evidence type="ECO:0000256" key="2">
    <source>
        <dbReference type="ARBA" id="ARBA00008779"/>
    </source>
</evidence>
<evidence type="ECO:0000313" key="10">
    <source>
        <dbReference type="EnsemblMetazoa" id="CapteP206684"/>
    </source>
</evidence>
<evidence type="ECO:0000256" key="1">
    <source>
        <dbReference type="ARBA" id="ARBA00001913"/>
    </source>
</evidence>
<dbReference type="Proteomes" id="UP000014760">
    <property type="component" value="Unassembled WGS sequence"/>
</dbReference>
<comment type="similarity">
    <text evidence="2">Belongs to the sulfatase family.</text>
</comment>
<dbReference type="PANTHER" id="PTHR45953:SF1">
    <property type="entry name" value="IDURONATE 2-SULFATASE"/>
    <property type="match status" value="1"/>
</dbReference>
<feature type="chain" id="PRO_5008788089" description="Sulfatase N-terminal domain-containing protein" evidence="7">
    <location>
        <begin position="21"/>
        <end position="479"/>
    </location>
</feature>
<keyword evidence="6" id="KW-0106">Calcium</keyword>
<dbReference type="InterPro" id="IPR000917">
    <property type="entry name" value="Sulfatase_N"/>
</dbReference>
<proteinExistence type="inferred from homology"/>
<organism evidence="9">
    <name type="scientific">Capitella teleta</name>
    <name type="common">Polychaete worm</name>
    <dbReference type="NCBI Taxonomy" id="283909"/>
    <lineage>
        <taxon>Eukaryota</taxon>
        <taxon>Metazoa</taxon>
        <taxon>Spiralia</taxon>
        <taxon>Lophotrochozoa</taxon>
        <taxon>Annelida</taxon>
        <taxon>Polychaeta</taxon>
        <taxon>Sedentaria</taxon>
        <taxon>Scolecida</taxon>
        <taxon>Capitellidae</taxon>
        <taxon>Capitella</taxon>
    </lineage>
</organism>
<evidence type="ECO:0000259" key="8">
    <source>
        <dbReference type="Pfam" id="PF00884"/>
    </source>
</evidence>
<dbReference type="OrthoDB" id="1886626at2759"/>
<comment type="cofactor">
    <cofactor evidence="1">
        <name>Ca(2+)</name>
        <dbReference type="ChEBI" id="CHEBI:29108"/>
    </cofactor>
</comment>
<protein>
    <recommendedName>
        <fullName evidence="8">Sulfatase N-terminal domain-containing protein</fullName>
    </recommendedName>
</protein>
<evidence type="ECO:0000313" key="9">
    <source>
        <dbReference type="EMBL" id="ELU04078.1"/>
    </source>
</evidence>
<feature type="domain" description="Sulfatase N-terminal" evidence="8">
    <location>
        <begin position="22"/>
        <end position="358"/>
    </location>
</feature>
<evidence type="ECO:0000256" key="5">
    <source>
        <dbReference type="ARBA" id="ARBA00022801"/>
    </source>
</evidence>
<reference evidence="11" key="1">
    <citation type="submission" date="2012-12" db="EMBL/GenBank/DDBJ databases">
        <authorList>
            <person name="Hellsten U."/>
            <person name="Grimwood J."/>
            <person name="Chapman J.A."/>
            <person name="Shapiro H."/>
            <person name="Aerts A."/>
            <person name="Otillar R.P."/>
            <person name="Terry A.Y."/>
            <person name="Boore J.L."/>
            <person name="Simakov O."/>
            <person name="Marletaz F."/>
            <person name="Cho S.-J."/>
            <person name="Edsinger-Gonzales E."/>
            <person name="Havlak P."/>
            <person name="Kuo D.-H."/>
            <person name="Larsson T."/>
            <person name="Lv J."/>
            <person name="Arendt D."/>
            <person name="Savage R."/>
            <person name="Osoegawa K."/>
            <person name="de Jong P."/>
            <person name="Lindberg D.R."/>
            <person name="Seaver E.C."/>
            <person name="Weisblat D.A."/>
            <person name="Putnam N.H."/>
            <person name="Grigoriev I.V."/>
            <person name="Rokhsar D.S."/>
        </authorList>
    </citation>
    <scope>NUCLEOTIDE SEQUENCE</scope>
    <source>
        <strain evidence="11">I ESC-2004</strain>
    </source>
</reference>
<dbReference type="EMBL" id="AMQN01008259">
    <property type="status" value="NOT_ANNOTATED_CDS"/>
    <property type="molecule type" value="Genomic_DNA"/>
</dbReference>
<dbReference type="EMBL" id="KB302616">
    <property type="protein sequence ID" value="ELU04078.1"/>
    <property type="molecule type" value="Genomic_DNA"/>
</dbReference>
<dbReference type="GO" id="GO:0005737">
    <property type="term" value="C:cytoplasm"/>
    <property type="evidence" value="ECO:0007669"/>
    <property type="project" value="TreeGrafter"/>
</dbReference>
<name>R7UJW3_CAPTE</name>